<organism evidence="9 10">
    <name type="scientific">Staphylococcus gallinarum</name>
    <dbReference type="NCBI Taxonomy" id="1293"/>
    <lineage>
        <taxon>Bacteria</taxon>
        <taxon>Bacillati</taxon>
        <taxon>Bacillota</taxon>
        <taxon>Bacilli</taxon>
        <taxon>Bacillales</taxon>
        <taxon>Staphylococcaceae</taxon>
        <taxon>Staphylococcus</taxon>
    </lineage>
</organism>
<reference evidence="9 10" key="1">
    <citation type="journal article" date="2016" name="Front. Microbiol.">
        <title>Comprehensive Phylogenetic Analysis of Bovine Non-aureus Staphylococci Species Based on Whole-Genome Sequencing.</title>
        <authorList>
            <person name="Naushad S."/>
            <person name="Barkema H.W."/>
            <person name="Luby C."/>
            <person name="Condas L.A."/>
            <person name="Nobrega D.B."/>
            <person name="Carson D.A."/>
            <person name="De Buck J."/>
        </authorList>
    </citation>
    <scope>NUCLEOTIDE SEQUENCE [LARGE SCALE GENOMIC DNA]</scope>
    <source>
        <strain evidence="9 10">SNUC 1388</strain>
    </source>
</reference>
<evidence type="ECO:0000313" key="9">
    <source>
        <dbReference type="EMBL" id="RIL42700.1"/>
    </source>
</evidence>
<dbReference type="InterPro" id="IPR020846">
    <property type="entry name" value="MFS_dom"/>
</dbReference>
<dbReference type="AlphaFoldDB" id="A0A418HNP3"/>
<evidence type="ECO:0000256" key="1">
    <source>
        <dbReference type="ARBA" id="ARBA00004651"/>
    </source>
</evidence>
<keyword evidence="6 7" id="KW-0472">Membrane</keyword>
<feature type="transmembrane region" description="Helical" evidence="7">
    <location>
        <begin position="302"/>
        <end position="320"/>
    </location>
</feature>
<keyword evidence="4 7" id="KW-0812">Transmembrane</keyword>
<evidence type="ECO:0000256" key="4">
    <source>
        <dbReference type="ARBA" id="ARBA00022692"/>
    </source>
</evidence>
<feature type="transmembrane region" description="Helical" evidence="7">
    <location>
        <begin position="361"/>
        <end position="387"/>
    </location>
</feature>
<evidence type="ECO:0000256" key="6">
    <source>
        <dbReference type="ARBA" id="ARBA00023136"/>
    </source>
</evidence>
<evidence type="ECO:0000256" key="2">
    <source>
        <dbReference type="ARBA" id="ARBA00022448"/>
    </source>
</evidence>
<dbReference type="Gene3D" id="1.20.1250.20">
    <property type="entry name" value="MFS general substrate transporter like domains"/>
    <property type="match status" value="1"/>
</dbReference>
<comment type="caution">
    <text evidence="9">The sequence shown here is derived from an EMBL/GenBank/DDBJ whole genome shotgun (WGS) entry which is preliminary data.</text>
</comment>
<feature type="transmembrane region" description="Helical" evidence="7">
    <location>
        <begin position="135"/>
        <end position="157"/>
    </location>
</feature>
<dbReference type="Proteomes" id="UP000283576">
    <property type="component" value="Unassembled WGS sequence"/>
</dbReference>
<evidence type="ECO:0000259" key="8">
    <source>
        <dbReference type="PROSITE" id="PS50850"/>
    </source>
</evidence>
<feature type="transmembrane region" description="Helical" evidence="7">
    <location>
        <begin position="204"/>
        <end position="223"/>
    </location>
</feature>
<dbReference type="Pfam" id="PF07690">
    <property type="entry name" value="MFS_1"/>
    <property type="match status" value="1"/>
</dbReference>
<dbReference type="PRINTS" id="PR01036">
    <property type="entry name" value="TCRTETB"/>
</dbReference>
<dbReference type="EMBL" id="QXRZ01000004">
    <property type="protein sequence ID" value="RIL42700.1"/>
    <property type="molecule type" value="Genomic_DNA"/>
</dbReference>
<feature type="transmembrane region" description="Helical" evidence="7">
    <location>
        <begin position="80"/>
        <end position="100"/>
    </location>
</feature>
<dbReference type="Gene3D" id="1.20.1720.10">
    <property type="entry name" value="Multidrug resistance protein D"/>
    <property type="match status" value="1"/>
</dbReference>
<feature type="transmembrane region" description="Helical" evidence="7">
    <location>
        <begin position="332"/>
        <end position="355"/>
    </location>
</feature>
<dbReference type="GO" id="GO:0022857">
    <property type="term" value="F:transmembrane transporter activity"/>
    <property type="evidence" value="ECO:0007669"/>
    <property type="project" value="InterPro"/>
</dbReference>
<dbReference type="RefSeq" id="WP_107527375.1">
    <property type="nucleotide sequence ID" value="NZ_JAIBNU010000004.1"/>
</dbReference>
<evidence type="ECO:0000256" key="5">
    <source>
        <dbReference type="ARBA" id="ARBA00022989"/>
    </source>
</evidence>
<proteinExistence type="predicted"/>
<keyword evidence="5 7" id="KW-1133">Transmembrane helix</keyword>
<dbReference type="SUPFAM" id="SSF103473">
    <property type="entry name" value="MFS general substrate transporter"/>
    <property type="match status" value="1"/>
</dbReference>
<protein>
    <submittedName>
        <fullName evidence="9">DHA2 family efflux MFS transporter permease subunit</fullName>
    </submittedName>
</protein>
<feature type="transmembrane region" description="Helical" evidence="7">
    <location>
        <begin position="408"/>
        <end position="428"/>
    </location>
</feature>
<evidence type="ECO:0000256" key="7">
    <source>
        <dbReference type="SAM" id="Phobius"/>
    </source>
</evidence>
<dbReference type="GO" id="GO:0005886">
    <property type="term" value="C:plasma membrane"/>
    <property type="evidence" value="ECO:0007669"/>
    <property type="project" value="UniProtKB-SubCell"/>
</dbReference>
<gene>
    <name evidence="9" type="ORF">BUZ01_07510</name>
</gene>
<sequence length="465" mass="51568">MTQSLKKIPRHMMLMAWLIVLGAIAPMLDATMINIAISDLTHDFNATLKTIQWGITGYTLAIGIAVPIAGWLMNQFNSKWIYIYALIVFAVMSLCVALSGTVQLFILFRVFQGLSGGIISTLMMTLLVKVTDQSYLNRIIAIVTTPMILGPMLGPILGGMIVEYANWQWIFYINVYIMVVIVPILIYFLPNFEPFNKEKGFDKIGILLLTLICLSTMLCITQATSQQSLINRVTIIFALITIILIWSYGYYNKVRNYQTILPTTLFKKRNFLSSTMGLFIANCAILGPMIIFPLFIANLNDYNTVGISIALIPQGLGMLIARPFIGILADKYGVKVILMISLVCSIVSTIPFVVMSVNTPIIYFEVALFIRGLCVGGIMLPFTTNAYQGLEDHQLSEAGVGISMIENVGASFGAAILSTLVSSMSQLLQNQLQAFHVAFFVTFVLFLLLFIPTWMIEGVKENSNT</sequence>
<feature type="domain" description="Major facilitator superfamily (MFS) profile" evidence="8">
    <location>
        <begin position="15"/>
        <end position="461"/>
    </location>
</feature>
<dbReference type="PANTHER" id="PTHR42718:SF46">
    <property type="entry name" value="BLR6921 PROTEIN"/>
    <property type="match status" value="1"/>
</dbReference>
<keyword evidence="3" id="KW-1003">Cell membrane</keyword>
<evidence type="ECO:0000313" key="10">
    <source>
        <dbReference type="Proteomes" id="UP000283576"/>
    </source>
</evidence>
<keyword evidence="2" id="KW-0813">Transport</keyword>
<feature type="transmembrane region" description="Helical" evidence="7">
    <location>
        <begin position="271"/>
        <end position="296"/>
    </location>
</feature>
<evidence type="ECO:0000256" key="3">
    <source>
        <dbReference type="ARBA" id="ARBA00022475"/>
    </source>
</evidence>
<feature type="transmembrane region" description="Helical" evidence="7">
    <location>
        <begin position="55"/>
        <end position="73"/>
    </location>
</feature>
<dbReference type="PANTHER" id="PTHR42718">
    <property type="entry name" value="MAJOR FACILITATOR SUPERFAMILY MULTIDRUG TRANSPORTER MFSC"/>
    <property type="match status" value="1"/>
</dbReference>
<dbReference type="InterPro" id="IPR004638">
    <property type="entry name" value="EmrB-like"/>
</dbReference>
<feature type="transmembrane region" description="Helical" evidence="7">
    <location>
        <begin position="169"/>
        <end position="192"/>
    </location>
</feature>
<comment type="subcellular location">
    <subcellularLocation>
        <location evidence="1">Cell membrane</location>
        <topology evidence="1">Multi-pass membrane protein</topology>
    </subcellularLocation>
</comment>
<feature type="transmembrane region" description="Helical" evidence="7">
    <location>
        <begin position="12"/>
        <end position="35"/>
    </location>
</feature>
<dbReference type="InterPro" id="IPR011701">
    <property type="entry name" value="MFS"/>
</dbReference>
<accession>A0A418HNP3</accession>
<feature type="transmembrane region" description="Helical" evidence="7">
    <location>
        <begin position="434"/>
        <end position="456"/>
    </location>
</feature>
<dbReference type="NCBIfam" id="TIGR00711">
    <property type="entry name" value="efflux_EmrB"/>
    <property type="match status" value="1"/>
</dbReference>
<feature type="transmembrane region" description="Helical" evidence="7">
    <location>
        <begin position="229"/>
        <end position="251"/>
    </location>
</feature>
<dbReference type="PROSITE" id="PS50850">
    <property type="entry name" value="MFS"/>
    <property type="match status" value="1"/>
</dbReference>
<name>A0A418HNP3_STAGA</name>
<dbReference type="InterPro" id="IPR036259">
    <property type="entry name" value="MFS_trans_sf"/>
</dbReference>